<evidence type="ECO:0000313" key="2">
    <source>
        <dbReference type="Proteomes" id="UP000252249"/>
    </source>
</evidence>
<protein>
    <submittedName>
        <fullName evidence="1">Gliding motility-associated C-terminal domain-containing protein</fullName>
    </submittedName>
</protein>
<gene>
    <name evidence="1" type="ORF">DU428_03990</name>
</gene>
<evidence type="ECO:0000313" key="1">
    <source>
        <dbReference type="EMBL" id="RCU58930.1"/>
    </source>
</evidence>
<organism evidence="1 2">
    <name type="scientific">Oceanihabitans sediminis</name>
    <dbReference type="NCBI Taxonomy" id="1812012"/>
    <lineage>
        <taxon>Bacteria</taxon>
        <taxon>Pseudomonadati</taxon>
        <taxon>Bacteroidota</taxon>
        <taxon>Flavobacteriia</taxon>
        <taxon>Flavobacteriales</taxon>
        <taxon>Flavobacteriaceae</taxon>
        <taxon>Oceanihabitans</taxon>
    </lineage>
</organism>
<dbReference type="Pfam" id="PF13585">
    <property type="entry name" value="CHU_C"/>
    <property type="match status" value="1"/>
</dbReference>
<reference evidence="1 2" key="1">
    <citation type="submission" date="2018-07" db="EMBL/GenBank/DDBJ databases">
        <title>Oceanihabitans testaceum sp. nov., isolated from marine sediment.</title>
        <authorList>
            <person name="Li C.-M."/>
        </authorList>
    </citation>
    <scope>NUCLEOTIDE SEQUENCE [LARGE SCALE GENOMIC DNA]</scope>
    <source>
        <strain evidence="1 2">S9-10</strain>
    </source>
</reference>
<keyword evidence="2" id="KW-1185">Reference proteome</keyword>
<dbReference type="AlphaFoldDB" id="A0A368P9D8"/>
<dbReference type="InterPro" id="IPR026341">
    <property type="entry name" value="T9SS_type_B"/>
</dbReference>
<dbReference type="Proteomes" id="UP000252249">
    <property type="component" value="Unassembled WGS sequence"/>
</dbReference>
<dbReference type="EMBL" id="QPIG01000001">
    <property type="protein sequence ID" value="RCU58930.1"/>
    <property type="molecule type" value="Genomic_DNA"/>
</dbReference>
<sequence length="730" mass="77768">MEFNFASSTGNPLVLEFNAGQVENNWDELIVLDSDGSELYNGYGNNGNLAGLTFTSTGPSLTVMITSDGSGSCSTNGYTPWDFDVWCLTCLPQTATFNVVNGDCDTDPDNPVFEVEVNITDMGDAASLELTDNQGSAVQTVTEAGIVIMGPYPASTNVVVTVANADDPNCIIESNPLSFICPPPPNPCSIVFAGEDATVDCNTPEVVLESNFHLYGQDTENYEINAIDTCPTPPVDGATPTSVNVDDTWSEVIDLGFDFCFYGGVYDQVIVGSNGVVSFEVEHAGGYNSWALSSVSTLPNATNNAISQGNIFGVGHDIDPSVCGSIDYVVLGSAPYRQFVVNYNEVCYFGSSCTGLTTTSQIILHESSNNIDIHILEKPTCAAWNDGLAVVGIQSVDDTQAASPPGRNTGVWSVAPDSPESYRFSPSGTPNYTLEWTDEEGTVISTEESVTVSPSETTTYSFAVTYELCTGGTATVSDDVVVTYENLSTFDASFEMTANCDGATATILGDAGGTFSFNPEPADGATIDAATGEITNAVPGAMYNVDYTVGEDSCPAVTTETVTVLTTDDFQVTFDFMPTCEGATVTITGDAGGTFSSPDSGITVNAQTGEVTGGESDTTYTIEYTTSGECPVVITESFTTEYCELPEIPQGISPNGDGRNDTFDLTEFNVSRLEIFNRHGVKVYSRTNYTNQWYGQSDNGDELPVGTYFYVMEYDGNKTKTSWVYLNREN</sequence>
<comment type="caution">
    <text evidence="1">The sequence shown here is derived from an EMBL/GenBank/DDBJ whole genome shotgun (WGS) entry which is preliminary data.</text>
</comment>
<dbReference type="NCBIfam" id="TIGR04131">
    <property type="entry name" value="Bac_Flav_CTERM"/>
    <property type="match status" value="1"/>
</dbReference>
<dbReference type="OrthoDB" id="1488818at2"/>
<name>A0A368P9D8_9FLAO</name>
<accession>A0A368P9D8</accession>
<proteinExistence type="predicted"/>